<dbReference type="eggNOG" id="COG1247">
    <property type="taxonomic scope" value="Bacteria"/>
</dbReference>
<dbReference type="PANTHER" id="PTHR43072">
    <property type="entry name" value="N-ACETYLTRANSFERASE"/>
    <property type="match status" value="1"/>
</dbReference>
<dbReference type="InterPro" id="IPR016181">
    <property type="entry name" value="Acyl_CoA_acyltransferase"/>
</dbReference>
<evidence type="ECO:0000313" key="4">
    <source>
        <dbReference type="EMBL" id="KFI81332.1"/>
    </source>
</evidence>
<dbReference type="RefSeq" id="WP_051921872.1">
    <property type="nucleotide sequence ID" value="NZ_JGZI01000010.1"/>
</dbReference>
<dbReference type="InterPro" id="IPR000182">
    <property type="entry name" value="GNAT_dom"/>
</dbReference>
<accession>A0A087CDI2</accession>
<dbReference type="PROSITE" id="PS51186">
    <property type="entry name" value="GNAT"/>
    <property type="match status" value="1"/>
</dbReference>
<proteinExistence type="predicted"/>
<keyword evidence="5" id="KW-1185">Reference proteome</keyword>
<name>A0A087CDI2_9BIFI</name>
<dbReference type="Proteomes" id="UP000029050">
    <property type="component" value="Unassembled WGS sequence"/>
</dbReference>
<dbReference type="EC" id="2.3.1.183" evidence="4"/>
<dbReference type="STRING" id="218140.BPSY_1740"/>
<feature type="domain" description="N-acetyltransferase" evidence="3">
    <location>
        <begin position="22"/>
        <end position="185"/>
    </location>
</feature>
<evidence type="ECO:0000259" key="3">
    <source>
        <dbReference type="PROSITE" id="PS51186"/>
    </source>
</evidence>
<dbReference type="GO" id="GO:0102971">
    <property type="term" value="F:phosphinothricin N-acetyltransferase activity"/>
    <property type="evidence" value="ECO:0007669"/>
    <property type="project" value="UniProtKB-EC"/>
</dbReference>
<dbReference type="Gene3D" id="3.40.630.30">
    <property type="match status" value="1"/>
</dbReference>
<keyword evidence="2 4" id="KW-0012">Acyltransferase</keyword>
<dbReference type="SUPFAM" id="SSF55729">
    <property type="entry name" value="Acyl-CoA N-acyltransferases (Nat)"/>
    <property type="match status" value="1"/>
</dbReference>
<reference evidence="4 5" key="1">
    <citation type="submission" date="2014-03" db="EMBL/GenBank/DDBJ databases">
        <title>Genomics of Bifidobacteria.</title>
        <authorList>
            <person name="Ventura M."/>
            <person name="Milani C."/>
            <person name="Lugli G.A."/>
        </authorList>
    </citation>
    <scope>NUCLEOTIDE SEQUENCE [LARGE SCALE GENOMIC DNA]</scope>
    <source>
        <strain evidence="4 5">LMG 21775</strain>
    </source>
</reference>
<gene>
    <name evidence="4" type="ORF">BPSY_1740</name>
</gene>
<dbReference type="AlphaFoldDB" id="A0A087CDI2"/>
<organism evidence="4 5">
    <name type="scientific">Bifidobacterium psychraerophilum</name>
    <dbReference type="NCBI Taxonomy" id="218140"/>
    <lineage>
        <taxon>Bacteria</taxon>
        <taxon>Bacillati</taxon>
        <taxon>Actinomycetota</taxon>
        <taxon>Actinomycetes</taxon>
        <taxon>Bifidobacteriales</taxon>
        <taxon>Bifidobacteriaceae</taxon>
        <taxon>Bifidobacterium</taxon>
    </lineage>
</organism>
<dbReference type="OrthoDB" id="3173333at2"/>
<evidence type="ECO:0000256" key="1">
    <source>
        <dbReference type="ARBA" id="ARBA00022679"/>
    </source>
</evidence>
<evidence type="ECO:0000313" key="5">
    <source>
        <dbReference type="Proteomes" id="UP000029050"/>
    </source>
</evidence>
<evidence type="ECO:0000256" key="2">
    <source>
        <dbReference type="ARBA" id="ARBA00023315"/>
    </source>
</evidence>
<comment type="caution">
    <text evidence="4">The sequence shown here is derived from an EMBL/GenBank/DDBJ whole genome shotgun (WGS) entry which is preliminary data.</text>
</comment>
<dbReference type="EMBL" id="JGZI01000010">
    <property type="protein sequence ID" value="KFI81332.1"/>
    <property type="molecule type" value="Genomic_DNA"/>
</dbReference>
<dbReference type="Pfam" id="PF00583">
    <property type="entry name" value="Acetyltransf_1"/>
    <property type="match status" value="1"/>
</dbReference>
<protein>
    <submittedName>
        <fullName evidence="4">Phosphinothricin N-acetyltransferase</fullName>
        <ecNumber evidence="4">2.3.1.183</ecNumber>
    </submittedName>
</protein>
<dbReference type="PANTHER" id="PTHR43072:SF23">
    <property type="entry name" value="UPF0039 PROTEIN C11D3.02C"/>
    <property type="match status" value="1"/>
</dbReference>
<dbReference type="GeneID" id="98300934"/>
<sequence>MSEHHAVPAAHDGAAGDGHATMSIEAAGDEDLEAITRIYNQSVVAGGASADLHEQTREERQAWLSSHEPREHYPVVVIRMGGEVVAFASLSRFHPRAGYDHDAELSYYVDRGKRGCGLGRALVTWGIEAARARGFTKIIGVIFADNAASVALMKRFSFIRYGVLPEGSRDSQGVLHDVSYWYRALEASV</sequence>
<keyword evidence="1 4" id="KW-0808">Transferase</keyword>
<dbReference type="CDD" id="cd04301">
    <property type="entry name" value="NAT_SF"/>
    <property type="match status" value="1"/>
</dbReference>